<sequence length="418" mass="48997">MGYNLIFLGENKVAKLISLTILILFFYYIFNEKFRVWYVSIIYTLMFAYVFIKNKKIIMNIPLVVFCLISFFTFSLSYYLFDRLDVIPQGGPYRTYKNIVNQYLWIIPFCFLPTIYHYFGFKTKQFFYVLYIIIGFLLVYSWIVGFQLDFDRGLLADFYNPIISYDIVFVSLSILVFVFSFYLKSKSSYLITAISLFTLFAFILHGSRGTWLVIPFLLFFLTLFYYKTQKIKLLFSGALLLIFLIANAVIPNSPIFDRFDEFQNDKAHIENHSYNNSTGSRLVMWHNAIELFQQQPVIGVGVYGVEKEHCHLAEQGILPSCFQHKHNIFFQDLAANGLIGLVGLIISLLTPLIFFFSQFFSRNELVRNLALAGFLFVFSFLLSGLTEYYLFFPHVTYIFFFITASLMSFIILKDKNKL</sequence>
<dbReference type="GO" id="GO:0016020">
    <property type="term" value="C:membrane"/>
    <property type="evidence" value="ECO:0007669"/>
    <property type="project" value="UniProtKB-SubCell"/>
</dbReference>
<evidence type="ECO:0000256" key="3">
    <source>
        <dbReference type="ARBA" id="ARBA00022989"/>
    </source>
</evidence>
<gene>
    <name evidence="7" type="ORF">F896_00696</name>
    <name evidence="8" type="ORF">Q3V53_09665</name>
</gene>
<feature type="transmembrane region" description="Helical" evidence="5">
    <location>
        <begin position="100"/>
        <end position="119"/>
    </location>
</feature>
<dbReference type="AlphaFoldDB" id="R9B598"/>
<dbReference type="GO" id="GO:0016874">
    <property type="term" value="F:ligase activity"/>
    <property type="evidence" value="ECO:0007669"/>
    <property type="project" value="UniProtKB-KW"/>
</dbReference>
<keyword evidence="8" id="KW-0436">Ligase</keyword>
<dbReference type="PANTHER" id="PTHR37422:SF13">
    <property type="entry name" value="LIPOPOLYSACCHARIDE BIOSYNTHESIS PROTEIN PA4999-RELATED"/>
    <property type="match status" value="1"/>
</dbReference>
<dbReference type="HOGENOM" id="CLU_654934_0_0_6"/>
<accession>R9B598</accession>
<feature type="transmembrane region" description="Helical" evidence="5">
    <location>
        <begin position="126"/>
        <end position="143"/>
    </location>
</feature>
<evidence type="ECO:0000313" key="7">
    <source>
        <dbReference type="EMBL" id="EOR09674.1"/>
    </source>
</evidence>
<keyword evidence="4 5" id="KW-0472">Membrane</keyword>
<evidence type="ECO:0000256" key="5">
    <source>
        <dbReference type="SAM" id="Phobius"/>
    </source>
</evidence>
<proteinExistence type="predicted"/>
<dbReference type="Pfam" id="PF04932">
    <property type="entry name" value="Wzy_C"/>
    <property type="match status" value="1"/>
</dbReference>
<evidence type="ECO:0000256" key="1">
    <source>
        <dbReference type="ARBA" id="ARBA00004141"/>
    </source>
</evidence>
<keyword evidence="3 5" id="KW-1133">Transmembrane helix</keyword>
<keyword evidence="2 5" id="KW-0812">Transmembrane</keyword>
<evidence type="ECO:0000256" key="2">
    <source>
        <dbReference type="ARBA" id="ARBA00022692"/>
    </source>
</evidence>
<feature type="transmembrane region" description="Helical" evidence="5">
    <location>
        <begin position="391"/>
        <end position="412"/>
    </location>
</feature>
<feature type="transmembrane region" description="Helical" evidence="5">
    <location>
        <begin position="210"/>
        <end position="226"/>
    </location>
</feature>
<dbReference type="PANTHER" id="PTHR37422">
    <property type="entry name" value="TEICHURONIC ACID BIOSYNTHESIS PROTEIN TUAE"/>
    <property type="match status" value="1"/>
</dbReference>
<feature type="transmembrane region" description="Helical" evidence="5">
    <location>
        <begin position="188"/>
        <end position="204"/>
    </location>
</feature>
<protein>
    <submittedName>
        <fullName evidence="8">O-antigen ligase family protein</fullName>
    </submittedName>
</protein>
<feature type="domain" description="O-antigen ligase-related" evidence="6">
    <location>
        <begin position="194"/>
        <end position="344"/>
    </location>
</feature>
<dbReference type="RefSeq" id="WP_016162617.1">
    <property type="nucleotide sequence ID" value="NZ_JAKZGC010000012.1"/>
</dbReference>
<evidence type="ECO:0000313" key="10">
    <source>
        <dbReference type="Proteomes" id="UP001168902"/>
    </source>
</evidence>
<feature type="transmembrane region" description="Helical" evidence="5">
    <location>
        <begin position="163"/>
        <end position="183"/>
    </location>
</feature>
<dbReference type="InterPro" id="IPR051533">
    <property type="entry name" value="WaaL-like"/>
</dbReference>
<dbReference type="EMBL" id="AQFL01000005">
    <property type="protein sequence ID" value="EOR09674.1"/>
    <property type="molecule type" value="Genomic_DNA"/>
</dbReference>
<feature type="transmembrane region" description="Helical" evidence="5">
    <location>
        <begin position="368"/>
        <end position="385"/>
    </location>
</feature>
<feature type="transmembrane region" description="Helical" evidence="5">
    <location>
        <begin position="12"/>
        <end position="30"/>
    </location>
</feature>
<evidence type="ECO:0000259" key="6">
    <source>
        <dbReference type="Pfam" id="PF04932"/>
    </source>
</evidence>
<dbReference type="Proteomes" id="UP001168902">
    <property type="component" value="Unassembled WGS sequence"/>
</dbReference>
<organism evidence="7 9">
    <name type="scientific">Acinetobacter genomosp. 15BJ</name>
    <dbReference type="NCBI Taxonomy" id="106651"/>
    <lineage>
        <taxon>Bacteria</taxon>
        <taxon>Pseudomonadati</taxon>
        <taxon>Pseudomonadota</taxon>
        <taxon>Gammaproteobacteria</taxon>
        <taxon>Moraxellales</taxon>
        <taxon>Moraxellaceae</taxon>
        <taxon>Acinetobacter</taxon>
    </lineage>
</organism>
<dbReference type="InterPro" id="IPR007016">
    <property type="entry name" value="O-antigen_ligase-rel_domated"/>
</dbReference>
<feature type="transmembrane region" description="Helical" evidence="5">
    <location>
        <begin position="59"/>
        <end position="80"/>
    </location>
</feature>
<keyword evidence="10" id="KW-1185">Reference proteome</keyword>
<evidence type="ECO:0000313" key="8">
    <source>
        <dbReference type="EMBL" id="MDO3657464.1"/>
    </source>
</evidence>
<comment type="caution">
    <text evidence="7">The sequence shown here is derived from an EMBL/GenBank/DDBJ whole genome shotgun (WGS) entry which is preliminary data.</text>
</comment>
<reference evidence="8 10" key="2">
    <citation type="submission" date="2023-07" db="EMBL/GenBank/DDBJ databases">
        <title>A novel proteolytic Acinetobacter species.</title>
        <authorList>
            <person name="Nemec A."/>
            <person name="Radolfova-Krizova L."/>
        </authorList>
    </citation>
    <scope>NUCLEOTIDE SEQUENCE [LARGE SCALE GENOMIC DNA]</scope>
    <source>
        <strain evidence="8 10">NIPH 1865</strain>
    </source>
</reference>
<dbReference type="PATRIC" id="fig|1217699.3.peg.671"/>
<feature type="transmembrane region" description="Helical" evidence="5">
    <location>
        <begin position="333"/>
        <end position="356"/>
    </location>
</feature>
<evidence type="ECO:0000256" key="4">
    <source>
        <dbReference type="ARBA" id="ARBA00023136"/>
    </source>
</evidence>
<name>R9B598_9GAMM</name>
<dbReference type="OrthoDB" id="8576060at2"/>
<dbReference type="Proteomes" id="UP000016203">
    <property type="component" value="Unassembled WGS sequence"/>
</dbReference>
<feature type="transmembrane region" description="Helical" evidence="5">
    <location>
        <begin position="233"/>
        <end position="250"/>
    </location>
</feature>
<feature type="transmembrane region" description="Helical" evidence="5">
    <location>
        <begin position="36"/>
        <end position="52"/>
    </location>
</feature>
<comment type="subcellular location">
    <subcellularLocation>
        <location evidence="1">Membrane</location>
        <topology evidence="1">Multi-pass membrane protein</topology>
    </subcellularLocation>
</comment>
<dbReference type="EMBL" id="JAUMJH010000021">
    <property type="protein sequence ID" value="MDO3657464.1"/>
    <property type="molecule type" value="Genomic_DNA"/>
</dbReference>
<reference evidence="7 9" key="1">
    <citation type="submission" date="2013-03" db="EMBL/GenBank/DDBJ databases">
        <title>The Genome Sequence of Acinetobacter sp. CIP 110321.</title>
        <authorList>
            <consortium name="The Broad Institute Genome Sequencing Platform"/>
            <consortium name="The Broad Institute Genome Sequencing Center for Infectious Disease"/>
            <person name="Cerqueira G."/>
            <person name="Feldgarden M."/>
            <person name="Courvalin P."/>
            <person name="Perichon B."/>
            <person name="Grillot-Courvalin C."/>
            <person name="Clermont D."/>
            <person name="Rocha E."/>
            <person name="Yoon E.-J."/>
            <person name="Nemec A."/>
            <person name="Walker B."/>
            <person name="Young S.K."/>
            <person name="Zeng Q."/>
            <person name="Gargeya S."/>
            <person name="Fitzgerald M."/>
            <person name="Haas B."/>
            <person name="Abouelleil A."/>
            <person name="Alvarado L."/>
            <person name="Arachchi H.M."/>
            <person name="Berlin A.M."/>
            <person name="Chapman S.B."/>
            <person name="Dewar J."/>
            <person name="Goldberg J."/>
            <person name="Griggs A."/>
            <person name="Gujja S."/>
            <person name="Hansen M."/>
            <person name="Howarth C."/>
            <person name="Imamovic A."/>
            <person name="Larimer J."/>
            <person name="McCowan C."/>
            <person name="Murphy C."/>
            <person name="Neiman D."/>
            <person name="Pearson M."/>
            <person name="Priest M."/>
            <person name="Roberts A."/>
            <person name="Saif S."/>
            <person name="Shea T."/>
            <person name="Sisk P."/>
            <person name="Sykes S."/>
            <person name="Wortman J."/>
            <person name="Nusbaum C."/>
            <person name="Birren B."/>
        </authorList>
    </citation>
    <scope>NUCLEOTIDE SEQUENCE [LARGE SCALE GENOMIC DNA]</scope>
    <source>
        <strain evidence="7 9">CIP 110321</strain>
    </source>
</reference>
<evidence type="ECO:0000313" key="9">
    <source>
        <dbReference type="Proteomes" id="UP000016203"/>
    </source>
</evidence>